<protein>
    <recommendedName>
        <fullName evidence="4">N-acetyltransferase domain-containing protein</fullName>
    </recommendedName>
</protein>
<organism evidence="2 3">
    <name type="scientific">Cristinia sonorae</name>
    <dbReference type="NCBI Taxonomy" id="1940300"/>
    <lineage>
        <taxon>Eukaryota</taxon>
        <taxon>Fungi</taxon>
        <taxon>Dikarya</taxon>
        <taxon>Basidiomycota</taxon>
        <taxon>Agaricomycotina</taxon>
        <taxon>Agaricomycetes</taxon>
        <taxon>Agaricomycetidae</taxon>
        <taxon>Agaricales</taxon>
        <taxon>Pleurotineae</taxon>
        <taxon>Stephanosporaceae</taxon>
        <taxon>Cristinia</taxon>
    </lineage>
</organism>
<dbReference type="EMBL" id="JAEVFJ010000009">
    <property type="protein sequence ID" value="KAH8102619.1"/>
    <property type="molecule type" value="Genomic_DNA"/>
</dbReference>
<sequence length="263" mass="30041">MAEIEARIRRYDDSEQDQKRVRFYVGKSEMEGLTAANVKMYTNPLVLAVWIALSSAFIQLMGWWPKQEHGVFGYFSPLPAFVCMSDRFFRLNRDDFMNAMNNALRRRDLLKIGDYYARSPSSGIFILEYGDKFVGFIAVDASPDSTSNEVVVSADSKEKPSFTKGTSEVATVRHFFVEEPYRAPNMQTDILQFALKHVFGSSPKVTTIRAVESPLVPYIGKVLRQEGFKEERVLDKMGVLRWKRRVVGLTRDNWVKGAANPRS</sequence>
<dbReference type="OrthoDB" id="2564232at2759"/>
<dbReference type="Proteomes" id="UP000813824">
    <property type="component" value="Unassembled WGS sequence"/>
</dbReference>
<keyword evidence="1" id="KW-0812">Transmembrane</keyword>
<proteinExistence type="predicted"/>
<accession>A0A8K0XS61</accession>
<keyword evidence="3" id="KW-1185">Reference proteome</keyword>
<reference evidence="2" key="1">
    <citation type="journal article" date="2021" name="New Phytol.">
        <title>Evolutionary innovations through gain and loss of genes in the ectomycorrhizal Boletales.</title>
        <authorList>
            <person name="Wu G."/>
            <person name="Miyauchi S."/>
            <person name="Morin E."/>
            <person name="Kuo A."/>
            <person name="Drula E."/>
            <person name="Varga T."/>
            <person name="Kohler A."/>
            <person name="Feng B."/>
            <person name="Cao Y."/>
            <person name="Lipzen A."/>
            <person name="Daum C."/>
            <person name="Hundley H."/>
            <person name="Pangilinan J."/>
            <person name="Johnson J."/>
            <person name="Barry K."/>
            <person name="LaButti K."/>
            <person name="Ng V."/>
            <person name="Ahrendt S."/>
            <person name="Min B."/>
            <person name="Choi I.G."/>
            <person name="Park H."/>
            <person name="Plett J.M."/>
            <person name="Magnuson J."/>
            <person name="Spatafora J.W."/>
            <person name="Nagy L.G."/>
            <person name="Henrissat B."/>
            <person name="Grigoriev I.V."/>
            <person name="Yang Z.L."/>
            <person name="Xu J."/>
            <person name="Martin F.M."/>
        </authorList>
    </citation>
    <scope>NUCLEOTIDE SEQUENCE</scope>
    <source>
        <strain evidence="2">KKN 215</strain>
    </source>
</reference>
<name>A0A8K0XS61_9AGAR</name>
<evidence type="ECO:0000256" key="1">
    <source>
        <dbReference type="SAM" id="Phobius"/>
    </source>
</evidence>
<keyword evidence="1" id="KW-0472">Membrane</keyword>
<gene>
    <name evidence="2" type="ORF">BXZ70DRAFT_1006528</name>
</gene>
<evidence type="ECO:0000313" key="2">
    <source>
        <dbReference type="EMBL" id="KAH8102619.1"/>
    </source>
</evidence>
<keyword evidence="1" id="KW-1133">Transmembrane helix</keyword>
<dbReference type="AlphaFoldDB" id="A0A8K0XS61"/>
<evidence type="ECO:0008006" key="4">
    <source>
        <dbReference type="Google" id="ProtNLM"/>
    </source>
</evidence>
<feature type="transmembrane region" description="Helical" evidence="1">
    <location>
        <begin position="45"/>
        <end position="65"/>
    </location>
</feature>
<evidence type="ECO:0000313" key="3">
    <source>
        <dbReference type="Proteomes" id="UP000813824"/>
    </source>
</evidence>
<comment type="caution">
    <text evidence="2">The sequence shown here is derived from an EMBL/GenBank/DDBJ whole genome shotgun (WGS) entry which is preliminary data.</text>
</comment>